<dbReference type="GO" id="GO:0045503">
    <property type="term" value="F:dynein light chain binding"/>
    <property type="evidence" value="ECO:0007669"/>
    <property type="project" value="TreeGrafter"/>
</dbReference>
<organism evidence="13 14">
    <name type="scientific">Cyprinus carpio</name>
    <name type="common">Common carp</name>
    <dbReference type="NCBI Taxonomy" id="7962"/>
    <lineage>
        <taxon>Eukaryota</taxon>
        <taxon>Metazoa</taxon>
        <taxon>Chordata</taxon>
        <taxon>Craniata</taxon>
        <taxon>Vertebrata</taxon>
        <taxon>Euteleostomi</taxon>
        <taxon>Actinopterygii</taxon>
        <taxon>Neopterygii</taxon>
        <taxon>Teleostei</taxon>
        <taxon>Ostariophysi</taxon>
        <taxon>Cypriniformes</taxon>
        <taxon>Cyprinidae</taxon>
        <taxon>Cyprininae</taxon>
        <taxon>Cyprinus</taxon>
    </lineage>
</organism>
<keyword evidence="4 11" id="KW-0853">WD repeat</keyword>
<evidence type="ECO:0000256" key="1">
    <source>
        <dbReference type="ARBA" id="ARBA00004430"/>
    </source>
</evidence>
<dbReference type="GO" id="GO:0036158">
    <property type="term" value="P:outer dynein arm assembly"/>
    <property type="evidence" value="ECO:0007669"/>
    <property type="project" value="TreeGrafter"/>
</dbReference>
<keyword evidence="3" id="KW-0963">Cytoplasm</keyword>
<accession>A0A8C2ARP1</accession>
<keyword evidence="7" id="KW-0243">Dynein</keyword>
<dbReference type="GO" id="GO:0003341">
    <property type="term" value="P:cilium movement"/>
    <property type="evidence" value="ECO:0007669"/>
    <property type="project" value="TreeGrafter"/>
</dbReference>
<dbReference type="InterPro" id="IPR050687">
    <property type="entry name" value="Dynein_IC"/>
</dbReference>
<proteinExistence type="inferred from homology"/>
<keyword evidence="6" id="KW-0677">Repeat</keyword>
<dbReference type="SMART" id="SM00320">
    <property type="entry name" value="WD40"/>
    <property type="match status" value="4"/>
</dbReference>
<dbReference type="AlphaFoldDB" id="A0A8C2ARP1"/>
<dbReference type="Pfam" id="PF00400">
    <property type="entry name" value="WD40"/>
    <property type="match status" value="2"/>
</dbReference>
<dbReference type="Proteomes" id="UP000694700">
    <property type="component" value="Unplaced"/>
</dbReference>
<evidence type="ECO:0000256" key="8">
    <source>
        <dbReference type="ARBA" id="ARBA00023175"/>
    </source>
</evidence>
<dbReference type="SUPFAM" id="SSF50978">
    <property type="entry name" value="WD40 repeat-like"/>
    <property type="match status" value="1"/>
</dbReference>
<dbReference type="Ensembl" id="ENSCCRT00015112335.1">
    <property type="protein sequence ID" value="ENSCCRP00015108879.1"/>
    <property type="gene ID" value="ENSCCRG00015043143.1"/>
</dbReference>
<evidence type="ECO:0000256" key="11">
    <source>
        <dbReference type="PROSITE-ProRule" id="PRU00221"/>
    </source>
</evidence>
<keyword evidence="8" id="KW-0505">Motor protein</keyword>
<dbReference type="InterPro" id="IPR001680">
    <property type="entry name" value="WD40_rpt"/>
</dbReference>
<reference evidence="13" key="1">
    <citation type="submission" date="2025-08" db="UniProtKB">
        <authorList>
            <consortium name="Ensembl"/>
        </authorList>
    </citation>
    <scope>IDENTIFICATION</scope>
</reference>
<dbReference type="GO" id="GO:0036157">
    <property type="term" value="C:outer dynein arm"/>
    <property type="evidence" value="ECO:0007669"/>
    <property type="project" value="TreeGrafter"/>
</dbReference>
<dbReference type="GO" id="GO:0005874">
    <property type="term" value="C:microtubule"/>
    <property type="evidence" value="ECO:0007669"/>
    <property type="project" value="UniProtKB-KW"/>
</dbReference>
<protein>
    <recommendedName>
        <fullName evidence="15">Dynein, axonemal, intermediate chain 1, paralog 2</fullName>
    </recommendedName>
</protein>
<evidence type="ECO:0000256" key="2">
    <source>
        <dbReference type="ARBA" id="ARBA00011059"/>
    </source>
</evidence>
<evidence type="ECO:0000313" key="13">
    <source>
        <dbReference type="Ensembl" id="ENSCCRP00015108879.1"/>
    </source>
</evidence>
<feature type="region of interest" description="Disordered" evidence="12">
    <location>
        <begin position="1"/>
        <end position="24"/>
    </location>
</feature>
<evidence type="ECO:0000256" key="3">
    <source>
        <dbReference type="ARBA" id="ARBA00022490"/>
    </source>
</evidence>
<dbReference type="PANTHER" id="PTHR12442:SF11">
    <property type="entry name" value="DYNEIN AXONEMAL INTERMEDIATE CHAIN 1"/>
    <property type="match status" value="1"/>
</dbReference>
<keyword evidence="9" id="KW-0206">Cytoskeleton</keyword>
<sequence>MSVSHKVGTMKSKQDEEEGLDTAEGEEWMQGKTLVKPPDQLDLTEAELNEEITRVLKASNPNAPQNVVRYSFKEGCYKPIVFVDQMAIHFELEGNLVHKESDEGRRLMAKQAEVDDGGGVERPDNVAIKAGKREQKLTNQFNFNERASQTLNNAPRDISCQTEPPPRANFSATANQWEIYDFYVEELQRREKSKEKHEGQFLNKEEDKSKKKMIQAETQNDDISQLAKAVKIIERMVNQNIFDDVAQDFMYFEDASDEFRGEKGTLLPLWTFQYDKAKSLSVTALCWNHKYNDLFAVGLGSHEFTQQGGGMLLFYTLKNPSYPEFIFNTASGVMCLDIHEHLSYLVAVGLYDGCVAVYNLKKKTDQPIYNSRASSGKHTSAVMQVKWQKDDLDSNHNFISVSADGRLVSWTLVKVQKEISKIGTSLDFHKQKDYSFLVGTEHGKIHKGSKYYSSKFLEKYDAHFMNVTRVKWNPFHPDVFISCGWDWMVKIWDQTMKSPVFTFELKTSVTDVAWAPYSSTVFAAVTTDGKVHVFDLNINKYEALCQQKVVSKKTKLFNIEFNPVHPIIIVGDDRGHVTSLKLSPNLRKKPKVGDALILCIEKPTH</sequence>
<evidence type="ECO:0000256" key="5">
    <source>
        <dbReference type="ARBA" id="ARBA00022701"/>
    </source>
</evidence>
<feature type="compositionally biased region" description="Acidic residues" evidence="12">
    <location>
        <begin position="15"/>
        <end position="24"/>
    </location>
</feature>
<dbReference type="PROSITE" id="PS50082">
    <property type="entry name" value="WD_REPEATS_2"/>
    <property type="match status" value="1"/>
</dbReference>
<evidence type="ECO:0000256" key="10">
    <source>
        <dbReference type="ARBA" id="ARBA00023273"/>
    </source>
</evidence>
<comment type="subcellular location">
    <subcellularLocation>
        <location evidence="1">Cytoplasm</location>
        <location evidence="1">Cytoskeleton</location>
        <location evidence="1">Cilium axoneme</location>
    </subcellularLocation>
</comment>
<gene>
    <name evidence="13" type="primary">dnai1.2</name>
</gene>
<evidence type="ECO:0000313" key="14">
    <source>
        <dbReference type="Proteomes" id="UP000694700"/>
    </source>
</evidence>
<dbReference type="InterPro" id="IPR015943">
    <property type="entry name" value="WD40/YVTN_repeat-like_dom_sf"/>
</dbReference>
<feature type="repeat" description="WD" evidence="11">
    <location>
        <begin position="460"/>
        <end position="493"/>
    </location>
</feature>
<keyword evidence="5" id="KW-0493">Microtubule</keyword>
<name>A0A8C2ARP1_CYPCA</name>
<evidence type="ECO:0000256" key="4">
    <source>
        <dbReference type="ARBA" id="ARBA00022574"/>
    </source>
</evidence>
<dbReference type="GO" id="GO:0045504">
    <property type="term" value="F:dynein heavy chain binding"/>
    <property type="evidence" value="ECO:0007669"/>
    <property type="project" value="TreeGrafter"/>
</dbReference>
<evidence type="ECO:0000256" key="9">
    <source>
        <dbReference type="ARBA" id="ARBA00023212"/>
    </source>
</evidence>
<dbReference type="Gene3D" id="2.130.10.10">
    <property type="entry name" value="YVTN repeat-like/Quinoprotein amine dehydrogenase"/>
    <property type="match status" value="2"/>
</dbReference>
<comment type="similarity">
    <text evidence="2">Belongs to the dynein intermediate chain family.</text>
</comment>
<dbReference type="FunFam" id="2.130.10.10:FF:000251">
    <property type="entry name" value="Dynein axonemal intermediate chain 1"/>
    <property type="match status" value="1"/>
</dbReference>
<evidence type="ECO:0008006" key="15">
    <source>
        <dbReference type="Google" id="ProtNLM"/>
    </source>
</evidence>
<dbReference type="PANTHER" id="PTHR12442">
    <property type="entry name" value="DYNEIN INTERMEDIATE CHAIN"/>
    <property type="match status" value="1"/>
</dbReference>
<evidence type="ECO:0000256" key="7">
    <source>
        <dbReference type="ARBA" id="ARBA00023017"/>
    </source>
</evidence>
<dbReference type="InterPro" id="IPR036322">
    <property type="entry name" value="WD40_repeat_dom_sf"/>
</dbReference>
<evidence type="ECO:0000256" key="6">
    <source>
        <dbReference type="ARBA" id="ARBA00022737"/>
    </source>
</evidence>
<evidence type="ECO:0000256" key="12">
    <source>
        <dbReference type="SAM" id="MobiDB-lite"/>
    </source>
</evidence>
<keyword evidence="10" id="KW-0966">Cell projection</keyword>